<dbReference type="EMBL" id="CP029289">
    <property type="protein sequence ID" value="AWR94137.1"/>
    <property type="molecule type" value="Genomic_DNA"/>
</dbReference>
<dbReference type="GeneID" id="36831601"/>
<dbReference type="AlphaFoldDB" id="A0A2U9IDN2"/>
<dbReference type="Proteomes" id="UP000248044">
    <property type="component" value="Chromosome"/>
</dbReference>
<keyword evidence="2" id="KW-1185">Reference proteome</keyword>
<organism evidence="1 2">
    <name type="scientific">Acidianus brierleyi</name>
    <dbReference type="NCBI Taxonomy" id="41673"/>
    <lineage>
        <taxon>Archaea</taxon>
        <taxon>Thermoproteota</taxon>
        <taxon>Thermoprotei</taxon>
        <taxon>Sulfolobales</taxon>
        <taxon>Sulfolobaceae</taxon>
        <taxon>Acidianus</taxon>
    </lineage>
</organism>
<evidence type="ECO:0000313" key="1">
    <source>
        <dbReference type="EMBL" id="AWR94137.1"/>
    </source>
</evidence>
<name>A0A2U9IDN2_9CREN</name>
<dbReference type="KEGG" id="abri:DFR85_05555"/>
<protein>
    <submittedName>
        <fullName evidence="1">Uncharacterized protein</fullName>
    </submittedName>
</protein>
<reference evidence="1 2" key="1">
    <citation type="submission" date="2018-05" db="EMBL/GenBank/DDBJ databases">
        <title>Complete Genome Sequences of Extremely Thermoacidophilic, Metal-Mobilizing Type-Strain Members of the Archaeal Family Sulfolobaceae: Acidianus brierleyi DSM-1651T, Acidianus sulfidivorans DSM-18786T, Metallosphaera hakonensis DSM-7519T, and Metallosphaera prunae DSM-10039T.</title>
        <authorList>
            <person name="Counts J.A."/>
            <person name="Kelly R.M."/>
        </authorList>
    </citation>
    <scope>NUCLEOTIDE SEQUENCE [LARGE SCALE GENOMIC DNA]</scope>
    <source>
        <strain evidence="1 2">DSM 1651</strain>
    </source>
</reference>
<dbReference type="RefSeq" id="WP_110270018.1">
    <property type="nucleotide sequence ID" value="NZ_CP029289.2"/>
</dbReference>
<gene>
    <name evidence="1" type="ORF">DFR85_05555</name>
</gene>
<evidence type="ECO:0000313" key="2">
    <source>
        <dbReference type="Proteomes" id="UP000248044"/>
    </source>
</evidence>
<sequence length="191" mass="22281">MEVEKIIDEIMEKARSSFISEAETKYLISMIIWGLNKYSKDSLFENIKNTLKEAFKSNDLEIIMIFDDLEKLPPSDKIIKGYITAGDIIIQTLKNKWFERIRDESLRRAIENCKETIEIKEISNVNSFFRNFIPLSCEEFDKITGKKDSYKIAVRLLLGVYDSSPLKCKINIFNFAPDIIKSSLRYCHESL</sequence>
<proteinExistence type="predicted"/>
<accession>A0A2U9IDN2</accession>